<dbReference type="GO" id="GO:0043565">
    <property type="term" value="F:sequence-specific DNA binding"/>
    <property type="evidence" value="ECO:0007669"/>
    <property type="project" value="InterPro"/>
</dbReference>
<dbReference type="InterPro" id="IPR001789">
    <property type="entry name" value="Sig_transdc_resp-reg_receiver"/>
</dbReference>
<keyword evidence="9" id="KW-1185">Reference proteome</keyword>
<dbReference type="SMART" id="SM00342">
    <property type="entry name" value="HTH_ARAC"/>
    <property type="match status" value="1"/>
</dbReference>
<dbReference type="PRINTS" id="PR00032">
    <property type="entry name" value="HTHARAC"/>
</dbReference>
<dbReference type="InterPro" id="IPR020449">
    <property type="entry name" value="Tscrpt_reg_AraC-type_HTH"/>
</dbReference>
<dbReference type="RefSeq" id="WP_119987359.1">
    <property type="nucleotide sequence ID" value="NZ_CP032489.1"/>
</dbReference>
<name>A0A386HPA6_9BACT</name>
<dbReference type="Gene3D" id="3.40.50.2300">
    <property type="match status" value="1"/>
</dbReference>
<dbReference type="GO" id="GO:0003700">
    <property type="term" value="F:DNA-binding transcription factor activity"/>
    <property type="evidence" value="ECO:0007669"/>
    <property type="project" value="InterPro"/>
</dbReference>
<keyword evidence="4" id="KW-0804">Transcription</keyword>
<evidence type="ECO:0000256" key="1">
    <source>
        <dbReference type="ARBA" id="ARBA00022553"/>
    </source>
</evidence>
<dbReference type="PROSITE" id="PS00041">
    <property type="entry name" value="HTH_ARAC_FAMILY_1"/>
    <property type="match status" value="1"/>
</dbReference>
<evidence type="ECO:0000256" key="4">
    <source>
        <dbReference type="ARBA" id="ARBA00023163"/>
    </source>
</evidence>
<evidence type="ECO:0000256" key="3">
    <source>
        <dbReference type="ARBA" id="ARBA00023125"/>
    </source>
</evidence>
<keyword evidence="2" id="KW-0805">Transcription regulation</keyword>
<dbReference type="Proteomes" id="UP000266118">
    <property type="component" value="Chromosome"/>
</dbReference>
<accession>A0A386HPA6</accession>
<evidence type="ECO:0000256" key="5">
    <source>
        <dbReference type="PROSITE-ProRule" id="PRU00169"/>
    </source>
</evidence>
<feature type="domain" description="Response regulatory" evidence="7">
    <location>
        <begin position="10"/>
        <end position="125"/>
    </location>
</feature>
<reference evidence="8 9" key="1">
    <citation type="submission" date="2018-09" db="EMBL/GenBank/DDBJ databases">
        <title>Arachidicoccus sp. nov., a bacterium isolated from soil.</title>
        <authorList>
            <person name="Weon H.-Y."/>
            <person name="Kwon S.-W."/>
            <person name="Lee S.A."/>
        </authorList>
    </citation>
    <scope>NUCLEOTIDE SEQUENCE [LARGE SCALE GENOMIC DNA]</scope>
    <source>
        <strain evidence="8 9">KIS59-12</strain>
    </source>
</reference>
<dbReference type="Pfam" id="PF00072">
    <property type="entry name" value="Response_reg"/>
    <property type="match status" value="1"/>
</dbReference>
<evidence type="ECO:0000313" key="8">
    <source>
        <dbReference type="EMBL" id="AYD47767.1"/>
    </source>
</evidence>
<keyword evidence="1 5" id="KW-0597">Phosphoprotein</keyword>
<dbReference type="PROSITE" id="PS01124">
    <property type="entry name" value="HTH_ARAC_FAMILY_2"/>
    <property type="match status" value="1"/>
</dbReference>
<dbReference type="EMBL" id="CP032489">
    <property type="protein sequence ID" value="AYD47767.1"/>
    <property type="molecule type" value="Genomic_DNA"/>
</dbReference>
<dbReference type="GO" id="GO:0000155">
    <property type="term" value="F:phosphorelay sensor kinase activity"/>
    <property type="evidence" value="ECO:0007669"/>
    <property type="project" value="TreeGrafter"/>
</dbReference>
<dbReference type="PANTHER" id="PTHR43547">
    <property type="entry name" value="TWO-COMPONENT HISTIDINE KINASE"/>
    <property type="match status" value="1"/>
</dbReference>
<dbReference type="KEGG" id="ark:D6B99_09295"/>
<dbReference type="PANTHER" id="PTHR43547:SF2">
    <property type="entry name" value="HYBRID SIGNAL TRANSDUCTION HISTIDINE KINASE C"/>
    <property type="match status" value="1"/>
</dbReference>
<dbReference type="SMART" id="SM00448">
    <property type="entry name" value="REC"/>
    <property type="match status" value="1"/>
</dbReference>
<keyword evidence="3 8" id="KW-0238">DNA-binding</keyword>
<evidence type="ECO:0000259" key="7">
    <source>
        <dbReference type="PROSITE" id="PS50110"/>
    </source>
</evidence>
<feature type="modified residue" description="4-aspartylphosphate" evidence="5">
    <location>
        <position position="58"/>
    </location>
</feature>
<dbReference type="AlphaFoldDB" id="A0A386HPA6"/>
<dbReference type="SUPFAM" id="SSF46689">
    <property type="entry name" value="Homeodomain-like"/>
    <property type="match status" value="1"/>
</dbReference>
<evidence type="ECO:0000256" key="2">
    <source>
        <dbReference type="ARBA" id="ARBA00023015"/>
    </source>
</evidence>
<dbReference type="InterPro" id="IPR009057">
    <property type="entry name" value="Homeodomain-like_sf"/>
</dbReference>
<dbReference type="InterPro" id="IPR018062">
    <property type="entry name" value="HTH_AraC-typ_CS"/>
</dbReference>
<dbReference type="PROSITE" id="PS50110">
    <property type="entry name" value="RESPONSE_REGULATORY"/>
    <property type="match status" value="1"/>
</dbReference>
<dbReference type="CDD" id="cd17574">
    <property type="entry name" value="REC_OmpR"/>
    <property type="match status" value="1"/>
</dbReference>
<dbReference type="Pfam" id="PF12833">
    <property type="entry name" value="HTH_18"/>
    <property type="match status" value="1"/>
</dbReference>
<dbReference type="OrthoDB" id="9809670at2"/>
<feature type="domain" description="HTH araC/xylS-type" evidence="6">
    <location>
        <begin position="157"/>
        <end position="256"/>
    </location>
</feature>
<dbReference type="SUPFAM" id="SSF52172">
    <property type="entry name" value="CheY-like"/>
    <property type="match status" value="1"/>
</dbReference>
<dbReference type="Gene3D" id="1.10.10.60">
    <property type="entry name" value="Homeodomain-like"/>
    <property type="match status" value="1"/>
</dbReference>
<dbReference type="InterPro" id="IPR011006">
    <property type="entry name" value="CheY-like_superfamily"/>
</dbReference>
<dbReference type="InterPro" id="IPR018060">
    <property type="entry name" value="HTH_AraC"/>
</dbReference>
<evidence type="ECO:0000259" key="6">
    <source>
        <dbReference type="PROSITE" id="PS01124"/>
    </source>
</evidence>
<evidence type="ECO:0000313" key="9">
    <source>
        <dbReference type="Proteomes" id="UP000266118"/>
    </source>
</evidence>
<organism evidence="8 9">
    <name type="scientific">Arachidicoccus soli</name>
    <dbReference type="NCBI Taxonomy" id="2341117"/>
    <lineage>
        <taxon>Bacteria</taxon>
        <taxon>Pseudomonadati</taxon>
        <taxon>Bacteroidota</taxon>
        <taxon>Chitinophagia</taxon>
        <taxon>Chitinophagales</taxon>
        <taxon>Chitinophagaceae</taxon>
        <taxon>Arachidicoccus</taxon>
    </lineage>
</organism>
<gene>
    <name evidence="8" type="ORF">D6B99_09295</name>
</gene>
<proteinExistence type="predicted"/>
<sequence length="261" mass="29515">MLEEDKVLATVLVVDDNEEILEFLADDLEDKYKVLTVTNVKAAFEVLEKNMIELIISDVIMPEIDGYTFCNLIKSNIEYSHIPFILLTAKNTLHSKIEGLENGADAYIDKPFSPEYLQAQIASLLINRGRMKEFFSSYPQANLKTVTHSSADEKFLTKLNSFILQNLGAPELDVDALSNSLYISRPTLYRKIKAILDITPNDLINITRLKRAAELLVQDKYSITEISMMVGFNSATHFGRSFLKQFGTSPSTYLQKVKESN</sequence>
<protein>
    <submittedName>
        <fullName evidence="8">DNA-binding response regulator</fullName>
    </submittedName>
</protein>